<dbReference type="EMBL" id="BQNB010009685">
    <property type="protein sequence ID" value="GJS66970.1"/>
    <property type="molecule type" value="Genomic_DNA"/>
</dbReference>
<sequence>MVAYLKKPTGSEGFQEIVDFLNGSPIRYALTKNPTIYVSLIEKFWQTATVRIVDNGEQEITATVDGKEFTITEASVRRHLQLADVDSISVLPTIEIFDQLSLIGYVLTNDKLTFQKGKFSPQWIFLIHTILYCLSPKKTSCEQFSSNIATAIICLATNNTLNFSKLIFDGMVKNLDTKYKFLMYPRFIQIFLDKNKRFLNPHNRKYIAPALTPKLFSNMKRGFSKEHTPLFPCMIAIQAEEGEGSGHPFEPQLPPSTAQPTNKEPIHNVVSSSHQKTQTPRQALNQVTKLPRTSEPIPNVSDEAVYEEWNDRVERATTTAASLDAEQASGNINRTQSMAMPNVPLPQGIGVVNTLRSDEGSMTLQELMVLCTTLSKKVESLEADLKQTKKGRMIKEIDQDAGVTLVTPTHSQEDQPEDQLGVFSTTKEEWENIRVRVKADEELSRRLQAEERNKYSEVNQAKMLQLKRYSFDEFKELFETIMKNVHTFVPMETEDRGRASELAAGSSQETIIDSAEVRSTKKDAEAELDHECSKRQKTNEASGSVQEQPEEEEKDLSQEDLEQMMMVVSVEEVYVEALHVKYPIIDWEVYTEESRKYWKIIRNLVKERFSSTEPTDDKERALWVELKRLLVEQHSEMANELLRKIFMQAIRPRQ</sequence>
<proteinExistence type="predicted"/>
<feature type="compositionally biased region" description="Acidic residues" evidence="1">
    <location>
        <begin position="548"/>
        <end position="558"/>
    </location>
</feature>
<feature type="compositionally biased region" description="Basic and acidic residues" evidence="1">
    <location>
        <begin position="515"/>
        <end position="538"/>
    </location>
</feature>
<accession>A0ABQ4XQA2</accession>
<reference evidence="2" key="1">
    <citation type="journal article" date="2022" name="Int. J. Mol. Sci.">
        <title>Draft Genome of Tanacetum Coccineum: Genomic Comparison of Closely Related Tanacetum-Family Plants.</title>
        <authorList>
            <person name="Yamashiro T."/>
            <person name="Shiraishi A."/>
            <person name="Nakayama K."/>
            <person name="Satake H."/>
        </authorList>
    </citation>
    <scope>NUCLEOTIDE SEQUENCE</scope>
</reference>
<feature type="region of interest" description="Disordered" evidence="1">
    <location>
        <begin position="496"/>
        <end position="558"/>
    </location>
</feature>
<gene>
    <name evidence="2" type="ORF">Tco_0681534</name>
</gene>
<protein>
    <submittedName>
        <fullName evidence="2">Uncharacterized protein</fullName>
    </submittedName>
</protein>
<dbReference type="Proteomes" id="UP001151760">
    <property type="component" value="Unassembled WGS sequence"/>
</dbReference>
<comment type="caution">
    <text evidence="2">The sequence shown here is derived from an EMBL/GenBank/DDBJ whole genome shotgun (WGS) entry which is preliminary data.</text>
</comment>
<evidence type="ECO:0000256" key="1">
    <source>
        <dbReference type="SAM" id="MobiDB-lite"/>
    </source>
</evidence>
<name>A0ABQ4XQA2_9ASTR</name>
<evidence type="ECO:0000313" key="2">
    <source>
        <dbReference type="EMBL" id="GJS66970.1"/>
    </source>
</evidence>
<organism evidence="2 3">
    <name type="scientific">Tanacetum coccineum</name>
    <dbReference type="NCBI Taxonomy" id="301880"/>
    <lineage>
        <taxon>Eukaryota</taxon>
        <taxon>Viridiplantae</taxon>
        <taxon>Streptophyta</taxon>
        <taxon>Embryophyta</taxon>
        <taxon>Tracheophyta</taxon>
        <taxon>Spermatophyta</taxon>
        <taxon>Magnoliopsida</taxon>
        <taxon>eudicotyledons</taxon>
        <taxon>Gunneridae</taxon>
        <taxon>Pentapetalae</taxon>
        <taxon>asterids</taxon>
        <taxon>campanulids</taxon>
        <taxon>Asterales</taxon>
        <taxon>Asteraceae</taxon>
        <taxon>Asteroideae</taxon>
        <taxon>Anthemideae</taxon>
        <taxon>Anthemidinae</taxon>
        <taxon>Tanacetum</taxon>
    </lineage>
</organism>
<keyword evidence="3" id="KW-1185">Reference proteome</keyword>
<reference evidence="2" key="2">
    <citation type="submission" date="2022-01" db="EMBL/GenBank/DDBJ databases">
        <authorList>
            <person name="Yamashiro T."/>
            <person name="Shiraishi A."/>
            <person name="Satake H."/>
            <person name="Nakayama K."/>
        </authorList>
    </citation>
    <scope>NUCLEOTIDE SEQUENCE</scope>
</reference>
<evidence type="ECO:0000313" key="3">
    <source>
        <dbReference type="Proteomes" id="UP001151760"/>
    </source>
</evidence>